<reference evidence="2 3" key="1">
    <citation type="submission" date="2009-11" db="EMBL/GenBank/DDBJ databases">
        <title>Annotation of Allomyces macrogynus ATCC 38327.</title>
        <authorList>
            <consortium name="The Broad Institute Genome Sequencing Platform"/>
            <person name="Russ C."/>
            <person name="Cuomo C."/>
            <person name="Burger G."/>
            <person name="Gray M.W."/>
            <person name="Holland P.W.H."/>
            <person name="King N."/>
            <person name="Lang F.B.F."/>
            <person name="Roger A.J."/>
            <person name="Ruiz-Trillo I."/>
            <person name="Young S.K."/>
            <person name="Zeng Q."/>
            <person name="Gargeya S."/>
            <person name="Fitzgerald M."/>
            <person name="Haas B."/>
            <person name="Abouelleil A."/>
            <person name="Alvarado L."/>
            <person name="Arachchi H.M."/>
            <person name="Berlin A."/>
            <person name="Chapman S.B."/>
            <person name="Gearin G."/>
            <person name="Goldberg J."/>
            <person name="Griggs A."/>
            <person name="Gujja S."/>
            <person name="Hansen M."/>
            <person name="Heiman D."/>
            <person name="Howarth C."/>
            <person name="Larimer J."/>
            <person name="Lui A."/>
            <person name="MacDonald P.J.P."/>
            <person name="McCowen C."/>
            <person name="Montmayeur A."/>
            <person name="Murphy C."/>
            <person name="Neiman D."/>
            <person name="Pearson M."/>
            <person name="Priest M."/>
            <person name="Roberts A."/>
            <person name="Saif S."/>
            <person name="Shea T."/>
            <person name="Sisk P."/>
            <person name="Stolte C."/>
            <person name="Sykes S."/>
            <person name="Wortman J."/>
            <person name="Nusbaum C."/>
            <person name="Birren B."/>
        </authorList>
    </citation>
    <scope>NUCLEOTIDE SEQUENCE [LARGE SCALE GENOMIC DNA]</scope>
    <source>
        <strain evidence="2 3">ATCC 38327</strain>
    </source>
</reference>
<proteinExistence type="predicted"/>
<accession>A0A0L0SU93</accession>
<dbReference type="STRING" id="578462.A0A0L0SU93"/>
<keyword evidence="3" id="KW-1185">Reference proteome</keyword>
<evidence type="ECO:0000313" key="2">
    <source>
        <dbReference type="EMBL" id="KNE66092.1"/>
    </source>
</evidence>
<dbReference type="EMBL" id="GG745349">
    <property type="protein sequence ID" value="KNE66092.1"/>
    <property type="molecule type" value="Genomic_DNA"/>
</dbReference>
<evidence type="ECO:0000256" key="1">
    <source>
        <dbReference type="SAM" id="MobiDB-lite"/>
    </source>
</evidence>
<name>A0A0L0SU93_ALLM3</name>
<dbReference type="CDD" id="cd22971">
    <property type="entry name" value="DD_RIIAD1"/>
    <property type="match status" value="1"/>
</dbReference>
<reference evidence="3" key="2">
    <citation type="submission" date="2009-11" db="EMBL/GenBank/DDBJ databases">
        <title>The Genome Sequence of Allomyces macrogynus strain ATCC 38327.</title>
        <authorList>
            <consortium name="The Broad Institute Genome Sequencing Platform"/>
            <person name="Russ C."/>
            <person name="Cuomo C."/>
            <person name="Shea T."/>
            <person name="Young S.K."/>
            <person name="Zeng Q."/>
            <person name="Koehrsen M."/>
            <person name="Haas B."/>
            <person name="Borodovsky M."/>
            <person name="Guigo R."/>
            <person name="Alvarado L."/>
            <person name="Berlin A."/>
            <person name="Borenstein D."/>
            <person name="Chen Z."/>
            <person name="Engels R."/>
            <person name="Freedman E."/>
            <person name="Gellesch M."/>
            <person name="Goldberg J."/>
            <person name="Griggs A."/>
            <person name="Gujja S."/>
            <person name="Heiman D."/>
            <person name="Hepburn T."/>
            <person name="Howarth C."/>
            <person name="Jen D."/>
            <person name="Larson L."/>
            <person name="Lewis B."/>
            <person name="Mehta T."/>
            <person name="Park D."/>
            <person name="Pearson M."/>
            <person name="Roberts A."/>
            <person name="Saif S."/>
            <person name="Shenoy N."/>
            <person name="Sisk P."/>
            <person name="Stolte C."/>
            <person name="Sykes S."/>
            <person name="Walk T."/>
            <person name="White J."/>
            <person name="Yandava C."/>
            <person name="Burger G."/>
            <person name="Gray M.W."/>
            <person name="Holland P.W.H."/>
            <person name="King N."/>
            <person name="Lang F.B.F."/>
            <person name="Roger A.J."/>
            <person name="Ruiz-Trillo I."/>
            <person name="Lander E."/>
            <person name="Nusbaum C."/>
        </authorList>
    </citation>
    <scope>NUCLEOTIDE SEQUENCE [LARGE SCALE GENOMIC DNA]</scope>
    <source>
        <strain evidence="3">ATCC 38327</strain>
    </source>
</reference>
<gene>
    <name evidence="2" type="ORF">AMAG_19338</name>
</gene>
<dbReference type="AlphaFoldDB" id="A0A0L0SU93"/>
<sequence length="101" mass="11069">MMPAGSSNSVSAVDKTGTRPLSPADTPEARASLPPLSVKNDLRIQNEQYLREHPEIKDVTSYFLKRCLLENPRDVTAFAATLFADPALKDKIRLSQPSSGQ</sequence>
<dbReference type="Proteomes" id="UP000054350">
    <property type="component" value="Unassembled WGS sequence"/>
</dbReference>
<dbReference type="VEuPathDB" id="FungiDB:AMAG_19338"/>
<evidence type="ECO:0008006" key="4">
    <source>
        <dbReference type="Google" id="ProtNLM"/>
    </source>
</evidence>
<feature type="region of interest" description="Disordered" evidence="1">
    <location>
        <begin position="1"/>
        <end position="39"/>
    </location>
</feature>
<protein>
    <recommendedName>
        <fullName evidence="4">RIIa domain-containing protein</fullName>
    </recommendedName>
</protein>
<evidence type="ECO:0000313" key="3">
    <source>
        <dbReference type="Proteomes" id="UP000054350"/>
    </source>
</evidence>
<dbReference type="OrthoDB" id="10249338at2759"/>
<feature type="compositionally biased region" description="Polar residues" evidence="1">
    <location>
        <begin position="1"/>
        <end position="11"/>
    </location>
</feature>
<dbReference type="eggNOG" id="ENOG502TD1K">
    <property type="taxonomic scope" value="Eukaryota"/>
</dbReference>
<organism evidence="2 3">
    <name type="scientific">Allomyces macrogynus (strain ATCC 38327)</name>
    <name type="common">Allomyces javanicus var. macrogynus</name>
    <dbReference type="NCBI Taxonomy" id="578462"/>
    <lineage>
        <taxon>Eukaryota</taxon>
        <taxon>Fungi</taxon>
        <taxon>Fungi incertae sedis</taxon>
        <taxon>Blastocladiomycota</taxon>
        <taxon>Blastocladiomycetes</taxon>
        <taxon>Blastocladiales</taxon>
        <taxon>Blastocladiaceae</taxon>
        <taxon>Allomyces</taxon>
    </lineage>
</organism>
<dbReference type="InterPro" id="IPR059162">
    <property type="entry name" value="RIIAD1"/>
</dbReference>